<accession>A0A4Q0VU27</accession>
<evidence type="ECO:0000259" key="3">
    <source>
        <dbReference type="SMART" id="SM00287"/>
    </source>
</evidence>
<evidence type="ECO:0000256" key="2">
    <source>
        <dbReference type="SAM" id="MobiDB-lite"/>
    </source>
</evidence>
<dbReference type="Proteomes" id="UP000290649">
    <property type="component" value="Unassembled WGS sequence"/>
</dbReference>
<dbReference type="PANTHER" id="PTHR35038:SF6">
    <property type="entry name" value="SURFACE LOCALIZED DECAHEME CYTOCHROME C LIPOPROTEIN"/>
    <property type="match status" value="1"/>
</dbReference>
<dbReference type="InterPro" id="IPR010177">
    <property type="entry name" value="Paired_CXXCH_1"/>
</dbReference>
<evidence type="ECO:0000313" key="4">
    <source>
        <dbReference type="EMBL" id="RXJ01681.1"/>
    </source>
</evidence>
<dbReference type="SMART" id="SM00287">
    <property type="entry name" value="SH3b"/>
    <property type="match status" value="1"/>
</dbReference>
<evidence type="ECO:0000313" key="5">
    <source>
        <dbReference type="Proteomes" id="UP000290649"/>
    </source>
</evidence>
<feature type="compositionally biased region" description="Polar residues" evidence="2">
    <location>
        <begin position="62"/>
        <end position="73"/>
    </location>
</feature>
<dbReference type="CDD" id="cd08168">
    <property type="entry name" value="Cytochrom_C3"/>
    <property type="match status" value="1"/>
</dbReference>
<keyword evidence="5" id="KW-1185">Reference proteome</keyword>
<dbReference type="Gene3D" id="3.90.10.10">
    <property type="entry name" value="Cytochrome C3"/>
    <property type="match status" value="1"/>
</dbReference>
<feature type="region of interest" description="Disordered" evidence="2">
    <location>
        <begin position="50"/>
        <end position="73"/>
    </location>
</feature>
<dbReference type="AlphaFoldDB" id="A0A4Q0VU27"/>
<dbReference type="PANTHER" id="PTHR35038">
    <property type="entry name" value="DISSIMILATORY SULFITE REDUCTASE SIRA"/>
    <property type="match status" value="1"/>
</dbReference>
<dbReference type="Pfam" id="PF08239">
    <property type="entry name" value="SH3_3"/>
    <property type="match status" value="1"/>
</dbReference>
<feature type="region of interest" description="Disordered" evidence="2">
    <location>
        <begin position="561"/>
        <end position="586"/>
    </location>
</feature>
<feature type="domain" description="SH3b" evidence="3">
    <location>
        <begin position="591"/>
        <end position="652"/>
    </location>
</feature>
<dbReference type="SUPFAM" id="SSF48695">
    <property type="entry name" value="Multiheme cytochromes"/>
    <property type="match status" value="1"/>
</dbReference>
<dbReference type="InterPro" id="IPR036280">
    <property type="entry name" value="Multihaem_cyt_sf"/>
</dbReference>
<dbReference type="EMBL" id="QOUX01000032">
    <property type="protein sequence ID" value="RXJ01681.1"/>
    <property type="molecule type" value="Genomic_DNA"/>
</dbReference>
<dbReference type="InterPro" id="IPR051829">
    <property type="entry name" value="Multiheme_Cytochr_ET"/>
</dbReference>
<dbReference type="Pfam" id="PF09699">
    <property type="entry name" value="Paired_CXXCH_1"/>
    <property type="match status" value="1"/>
</dbReference>
<protein>
    <recommendedName>
        <fullName evidence="3">SH3b domain-containing protein</fullName>
    </recommendedName>
</protein>
<comment type="caution">
    <text evidence="4">The sequence shown here is derived from an EMBL/GenBank/DDBJ whole genome shotgun (WGS) entry which is preliminary data.</text>
</comment>
<organism evidence="4 5">
    <name type="scientific">Anaerobacillus alkaliphilus</name>
    <dbReference type="NCBI Taxonomy" id="1548597"/>
    <lineage>
        <taxon>Bacteria</taxon>
        <taxon>Bacillati</taxon>
        <taxon>Bacillota</taxon>
        <taxon>Bacilli</taxon>
        <taxon>Bacillales</taxon>
        <taxon>Bacillaceae</taxon>
        <taxon>Anaerobacillus</taxon>
    </lineage>
</organism>
<reference evidence="4 5" key="1">
    <citation type="journal article" date="2019" name="Int. J. Syst. Evol. Microbiol.">
        <title>Anaerobacillus alkaliphilus sp. nov., a novel alkaliphilic and moderately halophilic bacterium.</title>
        <authorList>
            <person name="Borsodi A.K."/>
            <person name="Aszalos J.M."/>
            <person name="Bihari P."/>
            <person name="Nagy I."/>
            <person name="Schumann P."/>
            <person name="Sproer C."/>
            <person name="Kovacs A.L."/>
            <person name="Boka K."/>
            <person name="Dobosy P."/>
            <person name="Ovari M."/>
            <person name="Szili-Kovacs T."/>
            <person name="Toth E."/>
        </authorList>
    </citation>
    <scope>NUCLEOTIDE SEQUENCE [LARGE SCALE GENOMIC DNA]</scope>
    <source>
        <strain evidence="4 5">B16-10</strain>
    </source>
</reference>
<proteinExistence type="predicted"/>
<dbReference type="Gene3D" id="2.30.30.40">
    <property type="entry name" value="SH3 Domains"/>
    <property type="match status" value="1"/>
</dbReference>
<evidence type="ECO:0000256" key="1">
    <source>
        <dbReference type="ARBA" id="ARBA00022729"/>
    </source>
</evidence>
<dbReference type="GO" id="GO:0016491">
    <property type="term" value="F:oxidoreductase activity"/>
    <property type="evidence" value="ECO:0007669"/>
    <property type="project" value="TreeGrafter"/>
</dbReference>
<name>A0A4Q0VU27_9BACI</name>
<gene>
    <name evidence="4" type="ORF">DS745_09385</name>
</gene>
<keyword evidence="1" id="KW-0732">Signal</keyword>
<dbReference type="InterPro" id="IPR003646">
    <property type="entry name" value="SH3-like_bac-type"/>
</dbReference>
<sequence>MIEIEFRNGEGKSMKKLSLSLMFAFAILGILATSAFANGTVNPTGGHNEIIDPAGDVGRLNPNANGTGSGINNPNAFRDVIKSQGMIDNHGQLGDQKTHTSYQNNTNSCASCHQTHTAKARNLLFADSSYQTCSACHDGTLGFYNVFANGSKAGTAGTFGGTHSGNMSVHLANGAVKIKAAPGGNANGTGSWDGQFTCASCHAPHGSYSDRLLHYNPNNMGLTTPDQGGILASRIDVVDFANLNGGVSVSSDKFRAVRGTKTQHALSGTAYESIPANAVIIMVYEKNAGSTAYTKTTNPWLYGYTTTANGRDYYSRLFTVTKNEIDTIINWSQGFGTIRNFNAAQNFTNAVIDQNDYLNGSGIVSFKYDKGLVYAYPKTNADGTVDTRGVDLLNNAKSGHIGRAYAVKLDLQPVPGALSNVVTKHNVSALWGSGGSGVAVSQWCTTCHTDYLYSSSGGSTISGSRTSLHGNYNGQEYFGHTTSSAGYTCLRCHYAHGTDVEIMIDANGDNIRDLQKSVDLGGKGWTREIAVAYMKDKNPSSALKKATNMTGCWACHNSSKAGSLKNTNRDPQHPNGMMPDPSTKNEQQPIALGKVTFSTAVNFRTEPSMSAPLIGTIAPNTFVDIYGESDETFYLIYHNNTLGYVAKHAITKQ</sequence>